<dbReference type="EMBL" id="JACHVA010000138">
    <property type="protein sequence ID" value="MBC2604100.1"/>
    <property type="molecule type" value="Genomic_DNA"/>
</dbReference>
<dbReference type="GO" id="GO:0015288">
    <property type="term" value="F:porin activity"/>
    <property type="evidence" value="ECO:0007669"/>
    <property type="project" value="InterPro"/>
</dbReference>
<dbReference type="AlphaFoldDB" id="A0A7X1E5X4"/>
<dbReference type="PANTHER" id="PTHR37944:SF1">
    <property type="entry name" value="PORIN B"/>
    <property type="match status" value="1"/>
</dbReference>
<dbReference type="Gene3D" id="2.40.160.180">
    <property type="entry name" value="Carbohydrate-selective porin OprB"/>
    <property type="match status" value="1"/>
</dbReference>
<dbReference type="PANTHER" id="PTHR37944">
    <property type="entry name" value="PORIN B"/>
    <property type="match status" value="1"/>
</dbReference>
<comment type="similarity">
    <text evidence="1 2">Belongs to the OprB family.</text>
</comment>
<evidence type="ECO:0000256" key="1">
    <source>
        <dbReference type="ARBA" id="ARBA00008769"/>
    </source>
</evidence>
<dbReference type="RefSeq" id="WP_185694717.1">
    <property type="nucleotide sequence ID" value="NZ_JACHVA010000138.1"/>
</dbReference>
<evidence type="ECO:0000313" key="3">
    <source>
        <dbReference type="EMBL" id="MBC2604100.1"/>
    </source>
</evidence>
<keyword evidence="2" id="KW-0732">Signal</keyword>
<dbReference type="Pfam" id="PF04966">
    <property type="entry name" value="OprB"/>
    <property type="match status" value="1"/>
</dbReference>
<keyword evidence="4" id="KW-1185">Reference proteome</keyword>
<organism evidence="3 4">
    <name type="scientific">Puniceicoccus vermicola</name>
    <dbReference type="NCBI Taxonomy" id="388746"/>
    <lineage>
        <taxon>Bacteria</taxon>
        <taxon>Pseudomonadati</taxon>
        <taxon>Verrucomicrobiota</taxon>
        <taxon>Opitutia</taxon>
        <taxon>Puniceicoccales</taxon>
        <taxon>Puniceicoccaceae</taxon>
        <taxon>Puniceicoccus</taxon>
    </lineage>
</organism>
<name>A0A7X1E5X4_9BACT</name>
<protein>
    <submittedName>
        <fullName evidence="3">Carbohydrate porin</fullName>
    </submittedName>
</protein>
<accession>A0A7X1E5X4</accession>
<dbReference type="InterPro" id="IPR052932">
    <property type="entry name" value="OprB_Porin"/>
</dbReference>
<proteinExistence type="inferred from homology"/>
<feature type="signal peptide" evidence="2">
    <location>
        <begin position="1"/>
        <end position="23"/>
    </location>
</feature>
<reference evidence="3 4" key="1">
    <citation type="submission" date="2020-07" db="EMBL/GenBank/DDBJ databases">
        <authorList>
            <person name="Feng X."/>
        </authorList>
    </citation>
    <scope>NUCLEOTIDE SEQUENCE [LARGE SCALE GENOMIC DNA]</scope>
    <source>
        <strain evidence="3 4">JCM14086</strain>
    </source>
</reference>
<evidence type="ECO:0000256" key="2">
    <source>
        <dbReference type="RuleBase" id="RU363072"/>
    </source>
</evidence>
<dbReference type="InterPro" id="IPR007049">
    <property type="entry name" value="Carb-sel_porin_OprB"/>
</dbReference>
<comment type="caution">
    <text evidence="3">The sequence shown here is derived from an EMBL/GenBank/DDBJ whole genome shotgun (WGS) entry which is preliminary data.</text>
</comment>
<dbReference type="InterPro" id="IPR038673">
    <property type="entry name" value="OprB_sf"/>
</dbReference>
<sequence length="439" mass="48336">MSYTQKLLTGLVLGSIGTTAVFADCENCPKPGKHPQPQFDAGDYLTGGWGGHREKLMDQGIDIGIGYTAEPEWNPVGGEDQSATYVHNIGVSALFDFEKLMGIPNTTFLIQGSQRSGNSLTEDAIGNAISVQQLYGGGQTYRLVEMRISNDFYEDRLHFSYGRLSTTNDFMTSPYYCQFVTNGFCGQPTSPFFNMSNGISAYPIAVWGAMTEFKPTQETYIKAGIYEGDATDDNHGVDFDFGDNGVFMITELGLRPEEGLLSLPARYSVGAYYHTGDFADVATDVNGNNLFVSGLPGREDSNQQGYYTIIEQGLYREEAGSDQGLTGIFTFVLSPELDKSDMPYFMNAGMVYKGLFNGRPNDQTAFGFYTAWFSKDKRDAQEAAGIEGQKAETGIELNHQFQFTPYFYLRPDIQYIVNPNGLSSIDDALVLGCEIGVTF</sequence>
<dbReference type="GO" id="GO:0016020">
    <property type="term" value="C:membrane"/>
    <property type="evidence" value="ECO:0007669"/>
    <property type="project" value="InterPro"/>
</dbReference>
<dbReference type="GO" id="GO:0008643">
    <property type="term" value="P:carbohydrate transport"/>
    <property type="evidence" value="ECO:0007669"/>
    <property type="project" value="InterPro"/>
</dbReference>
<evidence type="ECO:0000313" key="4">
    <source>
        <dbReference type="Proteomes" id="UP000525652"/>
    </source>
</evidence>
<dbReference type="Proteomes" id="UP000525652">
    <property type="component" value="Unassembled WGS sequence"/>
</dbReference>
<feature type="chain" id="PRO_5031605148" evidence="2">
    <location>
        <begin position="24"/>
        <end position="439"/>
    </location>
</feature>
<gene>
    <name evidence="3" type="ORF">H5P30_20140</name>
</gene>